<evidence type="ECO:0000313" key="1">
    <source>
        <dbReference type="EMBL" id="KAF7811401.1"/>
    </source>
</evidence>
<dbReference type="Proteomes" id="UP000634136">
    <property type="component" value="Unassembled WGS sequence"/>
</dbReference>
<gene>
    <name evidence="1" type="ORF">G2W53_032377</name>
</gene>
<proteinExistence type="predicted"/>
<organism evidence="1 2">
    <name type="scientific">Senna tora</name>
    <dbReference type="NCBI Taxonomy" id="362788"/>
    <lineage>
        <taxon>Eukaryota</taxon>
        <taxon>Viridiplantae</taxon>
        <taxon>Streptophyta</taxon>
        <taxon>Embryophyta</taxon>
        <taxon>Tracheophyta</taxon>
        <taxon>Spermatophyta</taxon>
        <taxon>Magnoliopsida</taxon>
        <taxon>eudicotyledons</taxon>
        <taxon>Gunneridae</taxon>
        <taxon>Pentapetalae</taxon>
        <taxon>rosids</taxon>
        <taxon>fabids</taxon>
        <taxon>Fabales</taxon>
        <taxon>Fabaceae</taxon>
        <taxon>Caesalpinioideae</taxon>
        <taxon>Cassia clade</taxon>
        <taxon>Senna</taxon>
    </lineage>
</organism>
<name>A0A834WA70_9FABA</name>
<dbReference type="AlphaFoldDB" id="A0A834WA70"/>
<dbReference type="EMBL" id="JAAIUW010000010">
    <property type="protein sequence ID" value="KAF7811401.1"/>
    <property type="molecule type" value="Genomic_DNA"/>
</dbReference>
<sequence length="86" mass="9023">MAYMGGNGFGFGFGKPMIGRGLNLSRFGHSVQTHVRQGFGRSASWATAHWADGAPQPKRCPGCWTMGNGAGNSVPLITMAGPIETI</sequence>
<accession>A0A834WA70</accession>
<protein>
    <submittedName>
        <fullName evidence="1">Uncharacterized protein</fullName>
    </submittedName>
</protein>
<keyword evidence="2" id="KW-1185">Reference proteome</keyword>
<comment type="caution">
    <text evidence="1">The sequence shown here is derived from an EMBL/GenBank/DDBJ whole genome shotgun (WGS) entry which is preliminary data.</text>
</comment>
<reference evidence="1" key="1">
    <citation type="submission" date="2020-09" db="EMBL/GenBank/DDBJ databases">
        <title>Genome-Enabled Discovery of Anthraquinone Biosynthesis in Senna tora.</title>
        <authorList>
            <person name="Kang S.-H."/>
            <person name="Pandey R.P."/>
            <person name="Lee C.-M."/>
            <person name="Sim J.-S."/>
            <person name="Jeong J.-T."/>
            <person name="Choi B.-S."/>
            <person name="Jung M."/>
            <person name="Ginzburg D."/>
            <person name="Zhao K."/>
            <person name="Won S.Y."/>
            <person name="Oh T.-J."/>
            <person name="Yu Y."/>
            <person name="Kim N.-H."/>
            <person name="Lee O.R."/>
            <person name="Lee T.-H."/>
            <person name="Bashyal P."/>
            <person name="Kim T.-S."/>
            <person name="Lee W.-H."/>
            <person name="Kawkins C."/>
            <person name="Kim C.-K."/>
            <person name="Kim J.S."/>
            <person name="Ahn B.O."/>
            <person name="Rhee S.Y."/>
            <person name="Sohng J.K."/>
        </authorList>
    </citation>
    <scope>NUCLEOTIDE SEQUENCE</scope>
    <source>
        <tissue evidence="1">Leaf</tissue>
    </source>
</reference>
<evidence type="ECO:0000313" key="2">
    <source>
        <dbReference type="Proteomes" id="UP000634136"/>
    </source>
</evidence>